<dbReference type="AlphaFoldDB" id="A0AAV9LS72"/>
<dbReference type="PANTHER" id="PTHR31286">
    <property type="entry name" value="GLYCINE-RICH CELL WALL STRUCTURAL PROTEIN 1.8-LIKE"/>
    <property type="match status" value="1"/>
</dbReference>
<gene>
    <name evidence="3" type="ORF">R3W88_021559</name>
</gene>
<proteinExistence type="predicted"/>
<dbReference type="InterPro" id="IPR040256">
    <property type="entry name" value="At4g02000-like"/>
</dbReference>
<reference evidence="3 4" key="1">
    <citation type="submission" date="2023-10" db="EMBL/GenBank/DDBJ databases">
        <title>Genome-Wide Identification Analysis in wild type Solanum Pinnatisectum Reveals Some Genes Defensing Phytophthora Infestans.</title>
        <authorList>
            <person name="Sun C."/>
        </authorList>
    </citation>
    <scope>NUCLEOTIDE SEQUENCE [LARGE SCALE GENOMIC DNA]</scope>
    <source>
        <strain evidence="3">LQN</strain>
        <tissue evidence="3">Leaf</tissue>
    </source>
</reference>
<evidence type="ECO:0000259" key="2">
    <source>
        <dbReference type="Pfam" id="PF14111"/>
    </source>
</evidence>
<feature type="region of interest" description="Disordered" evidence="1">
    <location>
        <begin position="1"/>
        <end position="28"/>
    </location>
</feature>
<feature type="region of interest" description="Disordered" evidence="1">
    <location>
        <begin position="286"/>
        <end position="324"/>
    </location>
</feature>
<evidence type="ECO:0000313" key="3">
    <source>
        <dbReference type="EMBL" id="KAK4728571.1"/>
    </source>
</evidence>
<feature type="domain" description="DUF4283" evidence="2">
    <location>
        <begin position="80"/>
        <end position="167"/>
    </location>
</feature>
<organism evidence="3 4">
    <name type="scientific">Solanum pinnatisectum</name>
    <name type="common">tansyleaf nightshade</name>
    <dbReference type="NCBI Taxonomy" id="50273"/>
    <lineage>
        <taxon>Eukaryota</taxon>
        <taxon>Viridiplantae</taxon>
        <taxon>Streptophyta</taxon>
        <taxon>Embryophyta</taxon>
        <taxon>Tracheophyta</taxon>
        <taxon>Spermatophyta</taxon>
        <taxon>Magnoliopsida</taxon>
        <taxon>eudicotyledons</taxon>
        <taxon>Gunneridae</taxon>
        <taxon>Pentapetalae</taxon>
        <taxon>asterids</taxon>
        <taxon>lamiids</taxon>
        <taxon>Solanales</taxon>
        <taxon>Solanaceae</taxon>
        <taxon>Solanoideae</taxon>
        <taxon>Solaneae</taxon>
        <taxon>Solanum</taxon>
    </lineage>
</organism>
<accession>A0AAV9LS72</accession>
<protein>
    <recommendedName>
        <fullName evidence="2">DUF4283 domain-containing protein</fullName>
    </recommendedName>
</protein>
<keyword evidence="4" id="KW-1185">Reference proteome</keyword>
<sequence>MAKTTTSGDIPPEEFPPLPMKGNIGTQPTVIEPKSLHANILKPKPITPQISNVPPKPVVIIHGEPSVTWKTSEIKTLIAQENLQYAIIGKFSYGKPEIQELRKTLPGHCGIKSECTIGVLDTRHILIRLTTMEDYVRLISTAAYYIKVKDKYWQMRTLKWDPWFEPDVETTIGIAWISFPDLPPNFFAKEVIFSIASAVGKPLTVDMATKNQTRPSCTRVKVEVDLTAKLPQRVKIIEEDDSTGHVKYKWIQVQYDHMPKYCKECSLQGHDEHNCWTIHPELYDHNREGEDQKSEERVNEVGTEADQRLTLTSGKVFGNKQSRQ</sequence>
<dbReference type="Pfam" id="PF14111">
    <property type="entry name" value="DUF4283"/>
    <property type="match status" value="1"/>
</dbReference>
<comment type="caution">
    <text evidence="3">The sequence shown here is derived from an EMBL/GenBank/DDBJ whole genome shotgun (WGS) entry which is preliminary data.</text>
</comment>
<feature type="compositionally biased region" description="Basic and acidic residues" evidence="1">
    <location>
        <begin position="286"/>
        <end position="299"/>
    </location>
</feature>
<dbReference type="InterPro" id="IPR025558">
    <property type="entry name" value="DUF4283"/>
</dbReference>
<evidence type="ECO:0000256" key="1">
    <source>
        <dbReference type="SAM" id="MobiDB-lite"/>
    </source>
</evidence>
<dbReference type="PANTHER" id="PTHR31286:SF179">
    <property type="entry name" value="RNASE H TYPE-1 DOMAIN-CONTAINING PROTEIN"/>
    <property type="match status" value="1"/>
</dbReference>
<dbReference type="EMBL" id="JAWPEI010000004">
    <property type="protein sequence ID" value="KAK4728571.1"/>
    <property type="molecule type" value="Genomic_DNA"/>
</dbReference>
<evidence type="ECO:0000313" key="4">
    <source>
        <dbReference type="Proteomes" id="UP001311915"/>
    </source>
</evidence>
<feature type="compositionally biased region" description="Polar residues" evidence="1">
    <location>
        <begin position="309"/>
        <end position="324"/>
    </location>
</feature>
<dbReference type="Proteomes" id="UP001311915">
    <property type="component" value="Unassembled WGS sequence"/>
</dbReference>
<name>A0AAV9LS72_9SOLN</name>